<dbReference type="RefSeq" id="WP_341371052.1">
    <property type="nucleotide sequence ID" value="NZ_JBBPCO010000008.1"/>
</dbReference>
<feature type="region of interest" description="Disordered" evidence="6">
    <location>
        <begin position="93"/>
        <end position="132"/>
    </location>
</feature>
<dbReference type="InterPro" id="IPR009078">
    <property type="entry name" value="Ferritin-like_SF"/>
</dbReference>
<dbReference type="SUPFAM" id="SSF47240">
    <property type="entry name" value="Ferritin-like"/>
    <property type="match status" value="1"/>
</dbReference>
<evidence type="ECO:0000256" key="4">
    <source>
        <dbReference type="ARBA" id="ARBA00033738"/>
    </source>
</evidence>
<dbReference type="EMBL" id="JBBPCO010000008">
    <property type="protein sequence ID" value="MEK8089995.1"/>
    <property type="molecule type" value="Genomic_DNA"/>
</dbReference>
<reference evidence="7 8" key="1">
    <citation type="submission" date="2024-04" db="EMBL/GenBank/DDBJ databases">
        <authorList>
            <person name="Abashina T."/>
            <person name="Shaikin A."/>
        </authorList>
    </citation>
    <scope>NUCLEOTIDE SEQUENCE [LARGE SCALE GENOMIC DNA]</scope>
    <source>
        <strain evidence="7 8">AAFK</strain>
    </source>
</reference>
<organism evidence="7 8">
    <name type="scientific">Thermithiobacillus plumbiphilus</name>
    <dbReference type="NCBI Taxonomy" id="1729899"/>
    <lineage>
        <taxon>Bacteria</taxon>
        <taxon>Pseudomonadati</taxon>
        <taxon>Pseudomonadota</taxon>
        <taxon>Acidithiobacillia</taxon>
        <taxon>Acidithiobacillales</taxon>
        <taxon>Thermithiobacillaceae</taxon>
        <taxon>Thermithiobacillus</taxon>
    </lineage>
</organism>
<gene>
    <name evidence="7" type="ORF">WOB96_09465</name>
</gene>
<dbReference type="NCBIfam" id="TIGR04535">
    <property type="entry name" value="ferrit_encaps"/>
    <property type="match status" value="1"/>
</dbReference>
<sequence>MSSENLHENTAKLKPETIDRHRAIISMMEEFEAVDWYQQRADATDDPQLRAILIHNMNEELEHACMILEWLRRRMPKLDENLREYLFTEGDITQLEHGHAPEDQPGAQPDSDSKPIPGRRQSRFTVGDLKGE</sequence>
<evidence type="ECO:0000256" key="1">
    <source>
        <dbReference type="ARBA" id="ARBA00022434"/>
    </source>
</evidence>
<keyword evidence="2" id="KW-0479">Metal-binding</keyword>
<keyword evidence="3" id="KW-0408">Iron</keyword>
<comment type="subcellular location">
    <subcellularLocation>
        <location evidence="4">Encapsulin nanocompartment</location>
    </subcellularLocation>
</comment>
<keyword evidence="5" id="KW-1284">Encapsulin nanocompartment</keyword>
<evidence type="ECO:0000256" key="2">
    <source>
        <dbReference type="ARBA" id="ARBA00022723"/>
    </source>
</evidence>
<name>A0ABU9D8Z5_9PROT</name>
<evidence type="ECO:0000313" key="8">
    <source>
        <dbReference type="Proteomes" id="UP001446205"/>
    </source>
</evidence>
<comment type="caution">
    <text evidence="7">The sequence shown here is derived from an EMBL/GenBank/DDBJ whole genome shotgun (WGS) entry which is preliminary data.</text>
</comment>
<dbReference type="Proteomes" id="UP001446205">
    <property type="component" value="Unassembled WGS sequence"/>
</dbReference>
<dbReference type="InterPro" id="IPR054581">
    <property type="entry name" value="EncFtn-like"/>
</dbReference>
<dbReference type="InterPro" id="IPR030907">
    <property type="entry name" value="Ferrit_encaps"/>
</dbReference>
<proteinExistence type="predicted"/>
<keyword evidence="8" id="KW-1185">Reference proteome</keyword>
<keyword evidence="1" id="KW-0409">Iron storage</keyword>
<dbReference type="Pfam" id="PF22277">
    <property type="entry name" value="EncFtn-like"/>
    <property type="match status" value="1"/>
</dbReference>
<protein>
    <submittedName>
        <fullName evidence="7">Ferritin-like domain-containing protein</fullName>
    </submittedName>
</protein>
<accession>A0ABU9D8Z5</accession>
<evidence type="ECO:0000256" key="5">
    <source>
        <dbReference type="ARBA" id="ARBA00033787"/>
    </source>
</evidence>
<evidence type="ECO:0000256" key="6">
    <source>
        <dbReference type="SAM" id="MobiDB-lite"/>
    </source>
</evidence>
<dbReference type="Gene3D" id="6.10.140.1960">
    <property type="match status" value="1"/>
</dbReference>
<evidence type="ECO:0000313" key="7">
    <source>
        <dbReference type="EMBL" id="MEK8089995.1"/>
    </source>
</evidence>
<evidence type="ECO:0000256" key="3">
    <source>
        <dbReference type="ARBA" id="ARBA00023004"/>
    </source>
</evidence>